<evidence type="ECO:0000313" key="3">
    <source>
        <dbReference type="Proteomes" id="UP000001026"/>
    </source>
</evidence>
<dbReference type="SUPFAM" id="SSF46785">
    <property type="entry name" value="Winged helix' DNA-binding domain"/>
    <property type="match status" value="1"/>
</dbReference>
<protein>
    <submittedName>
        <fullName evidence="2">Possible Bacterial regulatory proteins, crp fa</fullName>
    </submittedName>
</protein>
<dbReference type="Gene3D" id="1.10.10.10">
    <property type="entry name" value="Winged helix-like DNA-binding domain superfamily/Winged helix DNA-binding domain"/>
    <property type="match status" value="1"/>
</dbReference>
<dbReference type="AlphaFoldDB" id="Q7TUB6"/>
<dbReference type="HOGENOM" id="CLU_1509326_0_0_3"/>
<dbReference type="GO" id="GO:0006355">
    <property type="term" value="P:regulation of DNA-templated transcription"/>
    <property type="evidence" value="ECO:0007669"/>
    <property type="project" value="InterPro"/>
</dbReference>
<dbReference type="Pfam" id="PF13545">
    <property type="entry name" value="HTH_Crp_2"/>
    <property type="match status" value="1"/>
</dbReference>
<dbReference type="InterPro" id="IPR036388">
    <property type="entry name" value="WH-like_DNA-bd_sf"/>
</dbReference>
<accession>Q7TUB6</accession>
<evidence type="ECO:0000259" key="1">
    <source>
        <dbReference type="PROSITE" id="PS51063"/>
    </source>
</evidence>
<feature type="domain" description="HTH crp-type" evidence="1">
    <location>
        <begin position="101"/>
        <end position="177"/>
    </location>
</feature>
<organism evidence="2 3">
    <name type="scientific">Prochlorococcus marinus subsp. pastoris (strain CCMP1986 / NIES-2087 / MED4)</name>
    <dbReference type="NCBI Taxonomy" id="59919"/>
    <lineage>
        <taxon>Bacteria</taxon>
        <taxon>Bacillati</taxon>
        <taxon>Cyanobacteriota</taxon>
        <taxon>Cyanophyceae</taxon>
        <taxon>Synechococcales</taxon>
        <taxon>Prochlorococcaceae</taxon>
        <taxon>Prochlorococcus</taxon>
    </lineage>
</organism>
<dbReference type="GO" id="GO:0003677">
    <property type="term" value="F:DNA binding"/>
    <property type="evidence" value="ECO:0007669"/>
    <property type="project" value="InterPro"/>
</dbReference>
<proteinExistence type="predicted"/>
<evidence type="ECO:0000313" key="2">
    <source>
        <dbReference type="EMBL" id="CAE19177.1"/>
    </source>
</evidence>
<name>Q7TUB6_PROMP</name>
<dbReference type="InterPro" id="IPR036390">
    <property type="entry name" value="WH_DNA-bd_sf"/>
</dbReference>
<dbReference type="PROSITE" id="PS51063">
    <property type="entry name" value="HTH_CRP_2"/>
    <property type="match status" value="1"/>
</dbReference>
<dbReference type="RefSeq" id="WP_011132352.1">
    <property type="nucleotide sequence ID" value="NC_005072.1"/>
</dbReference>
<dbReference type="InterPro" id="IPR012318">
    <property type="entry name" value="HTH_CRP"/>
</dbReference>
<gene>
    <name evidence="2" type="ordered locus">PMM0718</name>
</gene>
<dbReference type="STRING" id="59919.PMM0718"/>
<dbReference type="eggNOG" id="COG0664">
    <property type="taxonomic scope" value="Bacteria"/>
</dbReference>
<sequence>MIIPEKQNIDLEENTILEVKSGILILEAKIIKKKFIVGIIKEECVINLAFSNFKNIKLIALTNCEINTIEKGVYFSSKDLLIKSLTRIDQLEKLLTIREINKSEEKLKEFLLYLSSIIGLKKDNHIYLNLKKYNFTQKLIGYSISTTRVTITRGLKNLEKKGWLKLEKKGILIPFKDN</sequence>
<reference evidence="2 3" key="1">
    <citation type="journal article" date="2003" name="Nature">
        <title>Genome divergence in two Prochlorococcus ecotypes reflects oceanic niche differentiation.</title>
        <authorList>
            <person name="Rocap G."/>
            <person name="Larimer F.W."/>
            <person name="Lamerdin J.E."/>
            <person name="Malfatti S."/>
            <person name="Chain P."/>
            <person name="Ahlgren N.A."/>
            <person name="Arellano A."/>
            <person name="Coleman M."/>
            <person name="Hauser L."/>
            <person name="Hess W.R."/>
            <person name="Johnson Z.I."/>
            <person name="Land M.L."/>
            <person name="Lindell D."/>
            <person name="Post A.F."/>
            <person name="Regala W."/>
            <person name="Shah M."/>
            <person name="Shaw S.L."/>
            <person name="Steglich C."/>
            <person name="Sullivan M.B."/>
            <person name="Ting C.S."/>
            <person name="Tolonen A."/>
            <person name="Webb E.A."/>
            <person name="Zinser E.R."/>
            <person name="Chisholm S.W."/>
        </authorList>
    </citation>
    <scope>NUCLEOTIDE SEQUENCE [LARGE SCALE GENOMIC DNA]</scope>
    <source>
        <strain evidence="3">CCMP1986 / NIES-2087 / MED4</strain>
    </source>
</reference>
<dbReference type="EMBL" id="BX548174">
    <property type="protein sequence ID" value="CAE19177.1"/>
    <property type="molecule type" value="Genomic_DNA"/>
</dbReference>
<dbReference type="KEGG" id="pmm:PMM0718"/>
<dbReference type="Proteomes" id="UP000001026">
    <property type="component" value="Chromosome"/>
</dbReference>